<protein>
    <recommendedName>
        <fullName evidence="3">Rossmann fold nucleotide-binding protein</fullName>
    </recommendedName>
</protein>
<dbReference type="Gene3D" id="3.40.50.450">
    <property type="match status" value="1"/>
</dbReference>
<evidence type="ECO:0008006" key="3">
    <source>
        <dbReference type="Google" id="ProtNLM"/>
    </source>
</evidence>
<proteinExistence type="predicted"/>
<dbReference type="Proteomes" id="UP000033860">
    <property type="component" value="Unassembled WGS sequence"/>
</dbReference>
<evidence type="ECO:0000313" key="1">
    <source>
        <dbReference type="EMBL" id="KKU61462.1"/>
    </source>
</evidence>
<accession>A0A0G1RWE0</accession>
<dbReference type="EMBL" id="LCNT01000003">
    <property type="protein sequence ID" value="KKU61462.1"/>
    <property type="molecule type" value="Genomic_DNA"/>
</dbReference>
<comment type="caution">
    <text evidence="1">The sequence shown here is derived from an EMBL/GenBank/DDBJ whole genome shotgun (WGS) entry which is preliminary data.</text>
</comment>
<gene>
    <name evidence="1" type="ORF">UX85_C0003G0121</name>
</gene>
<dbReference type="InterPro" id="IPR041164">
    <property type="entry name" value="LDcluster4"/>
</dbReference>
<dbReference type="Pfam" id="PF18306">
    <property type="entry name" value="LDcluster4"/>
    <property type="match status" value="1"/>
</dbReference>
<sequence>MKYKVGVFGSAVDEGDEVMAKARQVGEALGKFKEKIIVVTGACSGVPYEAAREAAKAGVTVWGYSPEFDVSGQKRFTPEDDLSIYQRIVFVPRQFGFEDRPMVRKKYRNVISTADCDGAIFIAGRWGTLHEFSSLVDYGGVCGVLTGTGGIAKELPQLDAKVKKAGSGKVIFDVDPAKLVKGVIDEISTKA</sequence>
<name>A0A0G1RWE0_9BACT</name>
<organism evidence="1 2">
    <name type="scientific">Candidatus Beckwithbacteria bacterium GW2011_GWB1_47_15</name>
    <dbReference type="NCBI Taxonomy" id="1618371"/>
    <lineage>
        <taxon>Bacteria</taxon>
        <taxon>Candidatus Beckwithiibacteriota</taxon>
    </lineage>
</organism>
<reference evidence="1 2" key="1">
    <citation type="journal article" date="2015" name="Nature">
        <title>rRNA introns, odd ribosomes, and small enigmatic genomes across a large radiation of phyla.</title>
        <authorList>
            <person name="Brown C.T."/>
            <person name="Hug L.A."/>
            <person name="Thomas B.C."/>
            <person name="Sharon I."/>
            <person name="Castelle C.J."/>
            <person name="Singh A."/>
            <person name="Wilkins M.J."/>
            <person name="Williams K.H."/>
            <person name="Banfield J.F."/>
        </authorList>
    </citation>
    <scope>NUCLEOTIDE SEQUENCE [LARGE SCALE GENOMIC DNA]</scope>
</reference>
<evidence type="ECO:0000313" key="2">
    <source>
        <dbReference type="Proteomes" id="UP000033860"/>
    </source>
</evidence>
<dbReference type="SUPFAM" id="SSF102405">
    <property type="entry name" value="MCP/YpsA-like"/>
    <property type="match status" value="1"/>
</dbReference>
<dbReference type="AlphaFoldDB" id="A0A0G1RWE0"/>